<keyword evidence="1" id="KW-0732">Signal</keyword>
<evidence type="ECO:0000256" key="1">
    <source>
        <dbReference type="SAM" id="SignalP"/>
    </source>
</evidence>
<feature type="chain" id="PRO_5020877189" description="ABC-type transport auxiliary lipoprotein component domain-containing protein" evidence="1">
    <location>
        <begin position="24"/>
        <end position="211"/>
    </location>
</feature>
<protein>
    <recommendedName>
        <fullName evidence="4">ABC-type transport auxiliary lipoprotein component domain-containing protein</fullName>
    </recommendedName>
</protein>
<dbReference type="AlphaFoldDB" id="A0A4S4AW97"/>
<name>A0A4S4AW97_9RHOO</name>
<sequence length="211" mass="21725">MPMTRRFSTLAATALLAAGLAGCTGLGEPPPDMALFDLGSSAPLALDNAHRPASVDVRAPSWLTTSAMQYRLAYADPQRRLAYGESRWAATPAEMLMVALDRALRVPGAGDSGCRLRVELDEFAQVFSAADASELRIAVRATLLPSRGETPVAGRDLAVGVATRSADAHGGVAAAQGAVRELAAELGNWLAALDPSAAQGLNGGAGCRASK</sequence>
<dbReference type="PROSITE" id="PS51257">
    <property type="entry name" value="PROKAR_LIPOPROTEIN"/>
    <property type="match status" value="1"/>
</dbReference>
<evidence type="ECO:0000313" key="2">
    <source>
        <dbReference type="EMBL" id="THF63505.1"/>
    </source>
</evidence>
<reference evidence="2 3" key="1">
    <citation type="submission" date="2019-04" db="EMBL/GenBank/DDBJ databases">
        <title>Azoarcus rhizosphaerae sp. nov. isolated from rhizosphere of Ficus religiosa.</title>
        <authorList>
            <person name="Lin S.-Y."/>
            <person name="Hameed A."/>
            <person name="Hsu Y.-H."/>
            <person name="Young C.-C."/>
        </authorList>
    </citation>
    <scope>NUCLEOTIDE SEQUENCE [LARGE SCALE GENOMIC DNA]</scope>
    <source>
        <strain evidence="2 3">CC-YHH848</strain>
    </source>
</reference>
<dbReference type="Proteomes" id="UP000307956">
    <property type="component" value="Unassembled WGS sequence"/>
</dbReference>
<dbReference type="EMBL" id="SSOD01000003">
    <property type="protein sequence ID" value="THF63505.1"/>
    <property type="molecule type" value="Genomic_DNA"/>
</dbReference>
<organism evidence="2 3">
    <name type="scientific">Pseudothauera rhizosphaerae</name>
    <dbReference type="NCBI Taxonomy" id="2565932"/>
    <lineage>
        <taxon>Bacteria</taxon>
        <taxon>Pseudomonadati</taxon>
        <taxon>Pseudomonadota</taxon>
        <taxon>Betaproteobacteria</taxon>
        <taxon>Rhodocyclales</taxon>
        <taxon>Zoogloeaceae</taxon>
        <taxon>Pseudothauera</taxon>
    </lineage>
</organism>
<dbReference type="SUPFAM" id="SSF159594">
    <property type="entry name" value="XCC0632-like"/>
    <property type="match status" value="1"/>
</dbReference>
<proteinExistence type="predicted"/>
<comment type="caution">
    <text evidence="2">The sequence shown here is derived from an EMBL/GenBank/DDBJ whole genome shotgun (WGS) entry which is preliminary data.</text>
</comment>
<gene>
    <name evidence="2" type="ORF">E6O51_05475</name>
</gene>
<feature type="signal peptide" evidence="1">
    <location>
        <begin position="1"/>
        <end position="23"/>
    </location>
</feature>
<keyword evidence="3" id="KW-1185">Reference proteome</keyword>
<dbReference type="Gene3D" id="3.40.50.10610">
    <property type="entry name" value="ABC-type transport auxiliary lipoprotein component"/>
    <property type="match status" value="1"/>
</dbReference>
<evidence type="ECO:0000313" key="3">
    <source>
        <dbReference type="Proteomes" id="UP000307956"/>
    </source>
</evidence>
<evidence type="ECO:0008006" key="4">
    <source>
        <dbReference type="Google" id="ProtNLM"/>
    </source>
</evidence>
<dbReference type="OrthoDB" id="5568302at2"/>
<accession>A0A4S4AW97</accession>